<dbReference type="Pfam" id="PF12725">
    <property type="entry name" value="DUF3810"/>
    <property type="match status" value="1"/>
</dbReference>
<sequence length="352" mass="41143">MRIKTWLTKPFVLILLLALITFILTELAATSPQLTNQFYSSGIYPLIASFLSLISGWFSFSLDDLFYILLSLGLLSLLILPLFRKIKWAKSLRLIISSLALTYMAFYWLWGFNYYRSDLNERLSFEEAQADTTELMNTFRWLIDEVNQSYTQVDSIDKRQWVSIIENEYVKHHKFLKIDTRLCKTNPKSMTFSRFFAAATISGYYGPFFSEVHINKHLLPVELPLVLSHELSHRYGITSEAEANFYAWYICTHSDDQQMKYSANLYLLRYFAYATHRIGSFKEAVSYLRPEVKEDYTKVSKHWMALMNRNVEEVATAVNDAYLKTNKVDEGIADYEGVVKCVMDYLYTQSMK</sequence>
<proteinExistence type="predicted"/>
<keyword evidence="1" id="KW-1133">Transmembrane helix</keyword>
<evidence type="ECO:0000256" key="1">
    <source>
        <dbReference type="SAM" id="Phobius"/>
    </source>
</evidence>
<dbReference type="EMBL" id="JAGUCO010000001">
    <property type="protein sequence ID" value="MBS2097251.1"/>
    <property type="molecule type" value="Genomic_DNA"/>
</dbReference>
<accession>A0ABS5JQW6</accession>
<keyword evidence="1" id="KW-0472">Membrane</keyword>
<name>A0ABS5JQW6_9BACT</name>
<gene>
    <name evidence="2" type="ORF">KEM10_03110</name>
</gene>
<feature type="transmembrane region" description="Helical" evidence="1">
    <location>
        <begin position="65"/>
        <end position="83"/>
    </location>
</feature>
<protein>
    <submittedName>
        <fullName evidence="2">DUF3810 domain-containing protein</fullName>
    </submittedName>
</protein>
<dbReference type="RefSeq" id="WP_212213359.1">
    <property type="nucleotide sequence ID" value="NZ_JAGUCO010000001.1"/>
</dbReference>
<keyword evidence="3" id="KW-1185">Reference proteome</keyword>
<keyword evidence="1" id="KW-0812">Transmembrane</keyword>
<reference evidence="2 3" key="1">
    <citation type="journal article" date="2015" name="Int. J. Syst. Evol. Microbiol.">
        <title>Carboxylicivirga linearis sp. nov., isolated from a sea cucumber culture pond.</title>
        <authorList>
            <person name="Wang F.Q."/>
            <person name="Zhou Y.X."/>
            <person name="Lin X.Z."/>
            <person name="Chen G.J."/>
            <person name="Du Z.J."/>
        </authorList>
    </citation>
    <scope>NUCLEOTIDE SEQUENCE [LARGE SCALE GENOMIC DNA]</scope>
    <source>
        <strain evidence="2 3">FB218</strain>
    </source>
</reference>
<feature type="transmembrane region" description="Helical" evidence="1">
    <location>
        <begin position="38"/>
        <end position="58"/>
    </location>
</feature>
<dbReference type="Proteomes" id="UP000708576">
    <property type="component" value="Unassembled WGS sequence"/>
</dbReference>
<dbReference type="InterPro" id="IPR024294">
    <property type="entry name" value="DUF3810"/>
</dbReference>
<organism evidence="2 3">
    <name type="scientific">Carboxylicivirga linearis</name>
    <dbReference type="NCBI Taxonomy" id="1628157"/>
    <lineage>
        <taxon>Bacteria</taxon>
        <taxon>Pseudomonadati</taxon>
        <taxon>Bacteroidota</taxon>
        <taxon>Bacteroidia</taxon>
        <taxon>Marinilabiliales</taxon>
        <taxon>Marinilabiliaceae</taxon>
        <taxon>Carboxylicivirga</taxon>
    </lineage>
</organism>
<evidence type="ECO:0000313" key="3">
    <source>
        <dbReference type="Proteomes" id="UP000708576"/>
    </source>
</evidence>
<comment type="caution">
    <text evidence="2">The sequence shown here is derived from an EMBL/GenBank/DDBJ whole genome shotgun (WGS) entry which is preliminary data.</text>
</comment>
<feature type="transmembrane region" description="Helical" evidence="1">
    <location>
        <begin position="95"/>
        <end position="115"/>
    </location>
</feature>
<evidence type="ECO:0000313" key="2">
    <source>
        <dbReference type="EMBL" id="MBS2097251.1"/>
    </source>
</evidence>